<sequence>MDSSPSSRASQLPVGTTEPQPESARKPSLLPAFEPLSSSPFPRPLSAKRKFGDESPSFAKQKQQLSKFYPTPVPTSSTGFQLTSPPARGGRPSVQRTISTLSERVPLGAVPTIDIPLNGDVIRMGRSSNSSDYQLSTNRQISRVHVQAAYHGPTASDPHGSVELECLGWNGALVHCCGAVFELKKGETYVSVNPNVEIMLDVQDTRVMIQWPRFKSEWDDDSEDDVSPMRGPDGGHFASSPPIAAGSPPSPTPVRQPGGAGFAGLGGLAPQSPSPVKVFEDGEENDNAHPDQGSPTPADATFIRPSISRNPSAQKPKNFKNILDFANDDSSDDEDGDEENDPVIHSFGPFGENLLPRLASFSTTTPTQTSVSGARRRNPLSTSESPRQRASNESLRFKESPIKNHVINQLAFSRIHSQPLTSIHGNLPTELKACADKSLGDDAPRPPVLTKDNLKDILAEIPCIGEIPRQGKDAAGKALDPEFFYLPEMDTDVMRREAVTSSRGGTGLRNVRKQHKQYYWKRPRV</sequence>
<feature type="compositionally biased region" description="Gly residues" evidence="1">
    <location>
        <begin position="258"/>
        <end position="267"/>
    </location>
</feature>
<feature type="compositionally biased region" description="Polar residues" evidence="1">
    <location>
        <begin position="1"/>
        <end position="20"/>
    </location>
</feature>
<name>A0A6A5W6E3_9PLEO</name>
<dbReference type="SUPFAM" id="SSF49879">
    <property type="entry name" value="SMAD/FHA domain"/>
    <property type="match status" value="1"/>
</dbReference>
<accession>A0A6A5W6E3</accession>
<dbReference type="OrthoDB" id="5348546at2759"/>
<feature type="domain" description="FHA" evidence="2">
    <location>
        <begin position="122"/>
        <end position="175"/>
    </location>
</feature>
<feature type="compositionally biased region" description="Acidic residues" evidence="1">
    <location>
        <begin position="326"/>
        <end position="341"/>
    </location>
</feature>
<evidence type="ECO:0000313" key="3">
    <source>
        <dbReference type="EMBL" id="KAF1996648.1"/>
    </source>
</evidence>
<dbReference type="EMBL" id="ML977623">
    <property type="protein sequence ID" value="KAF1996648.1"/>
    <property type="molecule type" value="Genomic_DNA"/>
</dbReference>
<proteinExistence type="predicted"/>
<evidence type="ECO:0000259" key="2">
    <source>
        <dbReference type="PROSITE" id="PS50006"/>
    </source>
</evidence>
<evidence type="ECO:0000313" key="4">
    <source>
        <dbReference type="Proteomes" id="UP000799779"/>
    </source>
</evidence>
<protein>
    <recommendedName>
        <fullName evidence="2">FHA domain-containing protein</fullName>
    </recommendedName>
</protein>
<feature type="region of interest" description="Disordered" evidence="1">
    <location>
        <begin position="362"/>
        <end position="397"/>
    </location>
</feature>
<organism evidence="3 4">
    <name type="scientific">Amniculicola lignicola CBS 123094</name>
    <dbReference type="NCBI Taxonomy" id="1392246"/>
    <lineage>
        <taxon>Eukaryota</taxon>
        <taxon>Fungi</taxon>
        <taxon>Dikarya</taxon>
        <taxon>Ascomycota</taxon>
        <taxon>Pezizomycotina</taxon>
        <taxon>Dothideomycetes</taxon>
        <taxon>Pleosporomycetidae</taxon>
        <taxon>Pleosporales</taxon>
        <taxon>Amniculicolaceae</taxon>
        <taxon>Amniculicola</taxon>
    </lineage>
</organism>
<dbReference type="Proteomes" id="UP000799779">
    <property type="component" value="Unassembled WGS sequence"/>
</dbReference>
<dbReference type="AlphaFoldDB" id="A0A6A5W6E3"/>
<feature type="compositionally biased region" description="Polar residues" evidence="1">
    <location>
        <begin position="379"/>
        <end position="394"/>
    </location>
</feature>
<feature type="region of interest" description="Disordered" evidence="1">
    <location>
        <begin position="217"/>
        <end position="349"/>
    </location>
</feature>
<feature type="compositionally biased region" description="Polar residues" evidence="1">
    <location>
        <begin position="74"/>
        <end position="84"/>
    </location>
</feature>
<dbReference type="PROSITE" id="PS50006">
    <property type="entry name" value="FHA_DOMAIN"/>
    <property type="match status" value="1"/>
</dbReference>
<evidence type="ECO:0000256" key="1">
    <source>
        <dbReference type="SAM" id="MobiDB-lite"/>
    </source>
</evidence>
<dbReference type="InterPro" id="IPR000253">
    <property type="entry name" value="FHA_dom"/>
</dbReference>
<keyword evidence="4" id="KW-1185">Reference proteome</keyword>
<reference evidence="3" key="1">
    <citation type="journal article" date="2020" name="Stud. Mycol.">
        <title>101 Dothideomycetes genomes: a test case for predicting lifestyles and emergence of pathogens.</title>
        <authorList>
            <person name="Haridas S."/>
            <person name="Albert R."/>
            <person name="Binder M."/>
            <person name="Bloem J."/>
            <person name="Labutti K."/>
            <person name="Salamov A."/>
            <person name="Andreopoulos B."/>
            <person name="Baker S."/>
            <person name="Barry K."/>
            <person name="Bills G."/>
            <person name="Bluhm B."/>
            <person name="Cannon C."/>
            <person name="Castanera R."/>
            <person name="Culley D."/>
            <person name="Daum C."/>
            <person name="Ezra D."/>
            <person name="Gonzalez J."/>
            <person name="Henrissat B."/>
            <person name="Kuo A."/>
            <person name="Liang C."/>
            <person name="Lipzen A."/>
            <person name="Lutzoni F."/>
            <person name="Magnuson J."/>
            <person name="Mondo S."/>
            <person name="Nolan M."/>
            <person name="Ohm R."/>
            <person name="Pangilinan J."/>
            <person name="Park H.-J."/>
            <person name="Ramirez L."/>
            <person name="Alfaro M."/>
            <person name="Sun H."/>
            <person name="Tritt A."/>
            <person name="Yoshinaga Y."/>
            <person name="Zwiers L.-H."/>
            <person name="Turgeon B."/>
            <person name="Goodwin S."/>
            <person name="Spatafora J."/>
            <person name="Crous P."/>
            <person name="Grigoriev I."/>
        </authorList>
    </citation>
    <scope>NUCLEOTIDE SEQUENCE</scope>
    <source>
        <strain evidence="3">CBS 123094</strain>
    </source>
</reference>
<feature type="region of interest" description="Disordered" evidence="1">
    <location>
        <begin position="1"/>
        <end position="93"/>
    </location>
</feature>
<feature type="compositionally biased region" description="Low complexity" evidence="1">
    <location>
        <begin position="238"/>
        <end position="247"/>
    </location>
</feature>
<feature type="compositionally biased region" description="Polar residues" evidence="1">
    <location>
        <begin position="362"/>
        <end position="372"/>
    </location>
</feature>
<dbReference type="InterPro" id="IPR008984">
    <property type="entry name" value="SMAD_FHA_dom_sf"/>
</dbReference>
<gene>
    <name evidence="3" type="ORF">P154DRAFT_309946</name>
</gene>